<dbReference type="STRING" id="445961.IW15_16600"/>
<organism evidence="1 2">
    <name type="scientific">Chryseobacterium soli</name>
    <dbReference type="NCBI Taxonomy" id="445961"/>
    <lineage>
        <taxon>Bacteria</taxon>
        <taxon>Pseudomonadati</taxon>
        <taxon>Bacteroidota</taxon>
        <taxon>Flavobacteriia</taxon>
        <taxon>Flavobacteriales</taxon>
        <taxon>Weeksellaceae</taxon>
        <taxon>Chryseobacterium group</taxon>
        <taxon>Chryseobacterium</taxon>
    </lineage>
</organism>
<dbReference type="Proteomes" id="UP000028705">
    <property type="component" value="Unassembled WGS sequence"/>
</dbReference>
<keyword evidence="2" id="KW-1185">Reference proteome</keyword>
<accession>A0A086A3U8</accession>
<dbReference type="AlphaFoldDB" id="A0A086A3U8"/>
<reference evidence="1 2" key="1">
    <citation type="submission" date="2014-07" db="EMBL/GenBank/DDBJ databases">
        <title>Genome of Chryseobacterium soli DSM 19298.</title>
        <authorList>
            <person name="Stropko S.J."/>
            <person name="Pipes S.E."/>
            <person name="Newman J."/>
        </authorList>
    </citation>
    <scope>NUCLEOTIDE SEQUENCE [LARGE SCALE GENOMIC DNA]</scope>
    <source>
        <strain evidence="1 2">DSM 19298</strain>
    </source>
</reference>
<gene>
    <name evidence="1" type="ORF">IW15_16600</name>
</gene>
<dbReference type="InterPro" id="IPR018914">
    <property type="entry name" value="DUF2480"/>
</dbReference>
<dbReference type="OrthoDB" id="758966at2"/>
<dbReference type="EMBL" id="JPRH01000007">
    <property type="protein sequence ID" value="KFF11362.1"/>
    <property type="molecule type" value="Genomic_DNA"/>
</dbReference>
<name>A0A086A3U8_9FLAO</name>
<dbReference type="RefSeq" id="WP_034713376.1">
    <property type="nucleotide sequence ID" value="NZ_JPRH01000007.1"/>
</dbReference>
<dbReference type="eggNOG" id="ENOG5031B3Y">
    <property type="taxonomic scope" value="Bacteria"/>
</dbReference>
<evidence type="ECO:0000313" key="2">
    <source>
        <dbReference type="Proteomes" id="UP000028705"/>
    </source>
</evidence>
<protein>
    <recommendedName>
        <fullName evidence="3">DUF2480 family protein</fullName>
    </recommendedName>
</protein>
<comment type="caution">
    <text evidence="1">The sequence shown here is derived from an EMBL/GenBank/DDBJ whole genome shotgun (WGS) entry which is preliminary data.</text>
</comment>
<sequence length="165" mass="18679">MDQVFVNKAAASGIIAIDLLVYKPSVEVLELDIKDHLFMGMIVKEKEFKDSVSAVDFSMYQGKAVAVFCSVDAIIPPWVYMMLMEKLYPYAIYTDLNTSDIVILDLWKQNLIRADLEPYKDQKVVVRAGTDIPPALYLLATRLLKPLVKSLMYGEIGLPKIIFKN</sequence>
<dbReference type="Pfam" id="PF10652">
    <property type="entry name" value="DUF2480"/>
    <property type="match status" value="1"/>
</dbReference>
<evidence type="ECO:0000313" key="1">
    <source>
        <dbReference type="EMBL" id="KFF11362.1"/>
    </source>
</evidence>
<evidence type="ECO:0008006" key="3">
    <source>
        <dbReference type="Google" id="ProtNLM"/>
    </source>
</evidence>
<proteinExistence type="predicted"/>